<evidence type="ECO:0000313" key="2">
    <source>
        <dbReference type="Proteomes" id="UP000288096"/>
    </source>
</evidence>
<organism evidence="1 2">
    <name type="scientific">Desulfonema ishimotonii</name>
    <dbReference type="NCBI Taxonomy" id="45657"/>
    <lineage>
        <taxon>Bacteria</taxon>
        <taxon>Pseudomonadati</taxon>
        <taxon>Thermodesulfobacteriota</taxon>
        <taxon>Desulfobacteria</taxon>
        <taxon>Desulfobacterales</taxon>
        <taxon>Desulfococcaceae</taxon>
        <taxon>Desulfonema</taxon>
    </lineage>
</organism>
<dbReference type="OrthoDB" id="5421176at2"/>
<dbReference type="EMBL" id="BEXT01000001">
    <property type="protein sequence ID" value="GBC63292.1"/>
    <property type="molecule type" value="Genomic_DNA"/>
</dbReference>
<proteinExistence type="predicted"/>
<name>A0A401G236_9BACT</name>
<accession>A0A401G236</accession>
<reference evidence="2" key="2">
    <citation type="submission" date="2019-01" db="EMBL/GenBank/DDBJ databases">
        <title>Genome sequence of Desulfonema ishimotonii strain Tokyo 01.</title>
        <authorList>
            <person name="Fukui M."/>
        </authorList>
    </citation>
    <scope>NUCLEOTIDE SEQUENCE [LARGE SCALE GENOMIC DNA]</scope>
    <source>
        <strain evidence="2">Tokyo 01</strain>
    </source>
</reference>
<reference evidence="2" key="1">
    <citation type="submission" date="2017-11" db="EMBL/GenBank/DDBJ databases">
        <authorList>
            <person name="Watanabe M."/>
            <person name="Kojima H."/>
        </authorList>
    </citation>
    <scope>NUCLEOTIDE SEQUENCE [LARGE SCALE GENOMIC DNA]</scope>
    <source>
        <strain evidence="2">Tokyo 01</strain>
    </source>
</reference>
<dbReference type="AlphaFoldDB" id="A0A401G236"/>
<gene>
    <name evidence="1" type="ORF">DENIS_4286</name>
</gene>
<dbReference type="RefSeq" id="WP_124330378.1">
    <property type="nucleotide sequence ID" value="NZ_BEXT01000001.1"/>
</dbReference>
<protein>
    <submittedName>
        <fullName evidence="1">Uncharacterized protein</fullName>
    </submittedName>
</protein>
<dbReference type="Proteomes" id="UP000288096">
    <property type="component" value="Unassembled WGS sequence"/>
</dbReference>
<keyword evidence="2" id="KW-1185">Reference proteome</keyword>
<comment type="caution">
    <text evidence="1">The sequence shown here is derived from an EMBL/GenBank/DDBJ whole genome shotgun (WGS) entry which is preliminary data.</text>
</comment>
<evidence type="ECO:0000313" key="1">
    <source>
        <dbReference type="EMBL" id="GBC63292.1"/>
    </source>
</evidence>
<sequence length="106" mass="11850">MMADPKPARISAKDIEAIRDLERKIGNDVCLVAVEKRGVLYALEAKTAPNVWARVDRVYPEIEGLTAYYARQEDAHLAKAGLKSLLNSSKAYKTIKKPVRIRKIAV</sequence>